<dbReference type="RefSeq" id="WP_310913393.1">
    <property type="nucleotide sequence ID" value="NZ_JAVLVT010000008.1"/>
</dbReference>
<organism evidence="2 3">
    <name type="scientific">Lipingzhangella rawalii</name>
    <dbReference type="NCBI Taxonomy" id="2055835"/>
    <lineage>
        <taxon>Bacteria</taxon>
        <taxon>Bacillati</taxon>
        <taxon>Actinomycetota</taxon>
        <taxon>Actinomycetes</taxon>
        <taxon>Streptosporangiales</taxon>
        <taxon>Nocardiopsidaceae</taxon>
        <taxon>Lipingzhangella</taxon>
    </lineage>
</organism>
<evidence type="ECO:0000313" key="3">
    <source>
        <dbReference type="Proteomes" id="UP001250214"/>
    </source>
</evidence>
<dbReference type="InterPro" id="IPR029068">
    <property type="entry name" value="Glyas_Bleomycin-R_OHBP_Dase"/>
</dbReference>
<evidence type="ECO:0000259" key="1">
    <source>
        <dbReference type="PROSITE" id="PS51819"/>
    </source>
</evidence>
<protein>
    <submittedName>
        <fullName evidence="2">VOC family protein</fullName>
    </submittedName>
</protein>
<gene>
    <name evidence="2" type="ORF">RIF23_16205</name>
</gene>
<name>A0ABU2H960_9ACTN</name>
<dbReference type="Proteomes" id="UP001250214">
    <property type="component" value="Unassembled WGS sequence"/>
</dbReference>
<sequence>MLDHISIQVDDLAASMAFYDAALAPLGGRRLLEFDFLVAYGTDQPTFFVEAHGVTGPQRETHIAFAAADRGKVAAFYEAALAHGAQELHAPREWPEYHPGYFGAFVRDPDGHNVEAVCHGE</sequence>
<dbReference type="SUPFAM" id="SSF54593">
    <property type="entry name" value="Glyoxalase/Bleomycin resistance protein/Dihydroxybiphenyl dioxygenase"/>
    <property type="match status" value="1"/>
</dbReference>
<comment type="caution">
    <text evidence="2">The sequence shown here is derived from an EMBL/GenBank/DDBJ whole genome shotgun (WGS) entry which is preliminary data.</text>
</comment>
<proteinExistence type="predicted"/>
<accession>A0ABU2H960</accession>
<dbReference type="CDD" id="cd07262">
    <property type="entry name" value="VOC_like"/>
    <property type="match status" value="1"/>
</dbReference>
<dbReference type="InterPro" id="IPR004360">
    <property type="entry name" value="Glyas_Fos-R_dOase_dom"/>
</dbReference>
<feature type="domain" description="VOC" evidence="1">
    <location>
        <begin position="1"/>
        <end position="119"/>
    </location>
</feature>
<dbReference type="Gene3D" id="3.10.180.10">
    <property type="entry name" value="2,3-Dihydroxybiphenyl 1,2-Dioxygenase, domain 1"/>
    <property type="match status" value="1"/>
</dbReference>
<dbReference type="PROSITE" id="PS51819">
    <property type="entry name" value="VOC"/>
    <property type="match status" value="1"/>
</dbReference>
<keyword evidence="3" id="KW-1185">Reference proteome</keyword>
<dbReference type="PANTHER" id="PTHR35006">
    <property type="entry name" value="GLYOXALASE FAMILY PROTEIN (AFU_ORTHOLOGUE AFUA_5G14830)"/>
    <property type="match status" value="1"/>
</dbReference>
<dbReference type="EMBL" id="JAVLVT010000008">
    <property type="protein sequence ID" value="MDS1271837.1"/>
    <property type="molecule type" value="Genomic_DNA"/>
</dbReference>
<reference evidence="3" key="1">
    <citation type="submission" date="2023-07" db="EMBL/GenBank/DDBJ databases">
        <title>Novel species in the genus Lipingzhangella isolated from Sambhar Salt Lake.</title>
        <authorList>
            <person name="Jiya N."/>
            <person name="Kajale S."/>
            <person name="Sharma A."/>
        </authorList>
    </citation>
    <scope>NUCLEOTIDE SEQUENCE [LARGE SCALE GENOMIC DNA]</scope>
    <source>
        <strain evidence="3">LS1_29</strain>
    </source>
</reference>
<dbReference type="InterPro" id="IPR037523">
    <property type="entry name" value="VOC_core"/>
</dbReference>
<dbReference type="PANTHER" id="PTHR35006:SF2">
    <property type="entry name" value="GLYOXALASE FAMILY PROTEIN (AFU_ORTHOLOGUE AFUA_5G14830)"/>
    <property type="match status" value="1"/>
</dbReference>
<dbReference type="Pfam" id="PF00903">
    <property type="entry name" value="Glyoxalase"/>
    <property type="match status" value="1"/>
</dbReference>
<evidence type="ECO:0000313" key="2">
    <source>
        <dbReference type="EMBL" id="MDS1271837.1"/>
    </source>
</evidence>